<evidence type="ECO:0000256" key="14">
    <source>
        <dbReference type="PIRSR" id="PIRSR000114-1"/>
    </source>
</evidence>
<keyword evidence="13" id="KW-0963">Cytoplasm</keyword>
<comment type="catalytic activity">
    <reaction evidence="9">
        <text>sn-glycerol 3-phosphate + NADP(+) = dihydroxyacetone phosphate + NADPH + H(+)</text>
        <dbReference type="Rhea" id="RHEA:11096"/>
        <dbReference type="ChEBI" id="CHEBI:15378"/>
        <dbReference type="ChEBI" id="CHEBI:57597"/>
        <dbReference type="ChEBI" id="CHEBI:57642"/>
        <dbReference type="ChEBI" id="CHEBI:57783"/>
        <dbReference type="ChEBI" id="CHEBI:58349"/>
        <dbReference type="EC" id="1.1.1.94"/>
    </reaction>
    <physiologicalReaction direction="right-to-left" evidence="9">
        <dbReference type="Rhea" id="RHEA:11098"/>
    </physiologicalReaction>
</comment>
<evidence type="ECO:0000256" key="4">
    <source>
        <dbReference type="ARBA" id="ARBA00023002"/>
    </source>
</evidence>
<keyword evidence="7 13" id="KW-0594">Phospholipid biosynthesis</keyword>
<dbReference type="HAMAP" id="MF_00394">
    <property type="entry name" value="NAD_Glyc3P_dehydrog"/>
    <property type="match status" value="1"/>
</dbReference>
<dbReference type="GO" id="GO:0046168">
    <property type="term" value="P:glycerol-3-phosphate catabolic process"/>
    <property type="evidence" value="ECO:0007669"/>
    <property type="project" value="InterPro"/>
</dbReference>
<evidence type="ECO:0000256" key="11">
    <source>
        <dbReference type="ARBA" id="ARBA00069372"/>
    </source>
</evidence>
<dbReference type="InterPro" id="IPR008927">
    <property type="entry name" value="6-PGluconate_DH-like_C_sf"/>
</dbReference>
<evidence type="ECO:0000256" key="13">
    <source>
        <dbReference type="HAMAP-Rule" id="MF_00394"/>
    </source>
</evidence>
<evidence type="ECO:0000256" key="3">
    <source>
        <dbReference type="ARBA" id="ARBA00022857"/>
    </source>
</evidence>
<dbReference type="GO" id="GO:0051287">
    <property type="term" value="F:NAD binding"/>
    <property type="evidence" value="ECO:0007669"/>
    <property type="project" value="InterPro"/>
</dbReference>
<feature type="binding site" evidence="13">
    <location>
        <position position="120"/>
    </location>
    <ligand>
        <name>sn-glycerol 3-phosphate</name>
        <dbReference type="ChEBI" id="CHEBI:57597"/>
    </ligand>
</feature>
<dbReference type="EMBL" id="FNFM01000014">
    <property type="protein sequence ID" value="SDK85190.1"/>
    <property type="molecule type" value="Genomic_DNA"/>
</dbReference>
<comment type="function">
    <text evidence="13">Catalyzes the reduction of the glycolytic intermediate dihydroxyacetone phosphate (DHAP) to sn-glycerol 3-phosphate (G3P), the key precursor for phospholipid synthesis.</text>
</comment>
<feature type="binding site" evidence="13">
    <location>
        <position position="154"/>
    </location>
    <ligand>
        <name>NADPH</name>
        <dbReference type="ChEBI" id="CHEBI:57783"/>
    </ligand>
</feature>
<evidence type="ECO:0000256" key="6">
    <source>
        <dbReference type="ARBA" id="ARBA00023098"/>
    </source>
</evidence>
<keyword evidence="21" id="KW-1185">Reference proteome</keyword>
<feature type="domain" description="Glycerol-3-phosphate dehydrogenase NAD-dependent C-terminal" evidence="19">
    <location>
        <begin position="194"/>
        <end position="332"/>
    </location>
</feature>
<feature type="binding site" evidence="13">
    <location>
        <position position="270"/>
    </location>
    <ligand>
        <name>sn-glycerol 3-phosphate</name>
        <dbReference type="ChEBI" id="CHEBI:57597"/>
    </ligand>
</feature>
<reference evidence="21" key="1">
    <citation type="submission" date="2016-10" db="EMBL/GenBank/DDBJ databases">
        <authorList>
            <person name="Varghese N."/>
            <person name="Submissions S."/>
        </authorList>
    </citation>
    <scope>NUCLEOTIDE SEQUENCE [LARGE SCALE GENOMIC DNA]</scope>
    <source>
        <strain evidence="21">DSM 45460</strain>
    </source>
</reference>
<feature type="binding site" evidence="13">
    <location>
        <position position="294"/>
    </location>
    <ligand>
        <name>NADPH</name>
        <dbReference type="ChEBI" id="CHEBI:57783"/>
    </ligand>
</feature>
<comment type="similarity">
    <text evidence="1 13 17">Belongs to the NAD-dependent glycerol-3-phosphate dehydrogenase family.</text>
</comment>
<feature type="binding site" evidence="16">
    <location>
        <position position="269"/>
    </location>
    <ligand>
        <name>NAD(+)</name>
        <dbReference type="ChEBI" id="CHEBI:57540"/>
    </ligand>
</feature>
<keyword evidence="13" id="KW-0547">Nucleotide-binding</keyword>
<evidence type="ECO:0000256" key="12">
    <source>
        <dbReference type="ARBA" id="ARBA00080511"/>
    </source>
</evidence>
<keyword evidence="2 13" id="KW-0444">Lipid biosynthesis</keyword>
<evidence type="ECO:0000259" key="18">
    <source>
        <dbReference type="Pfam" id="PF01210"/>
    </source>
</evidence>
<dbReference type="GO" id="GO:0141152">
    <property type="term" value="F:glycerol-3-phosphate dehydrogenase (NAD+) activity"/>
    <property type="evidence" value="ECO:0007669"/>
    <property type="project" value="RHEA"/>
</dbReference>
<dbReference type="SUPFAM" id="SSF51735">
    <property type="entry name" value="NAD(P)-binding Rossmann-fold domains"/>
    <property type="match status" value="1"/>
</dbReference>
<feature type="binding site" evidence="13">
    <location>
        <position position="268"/>
    </location>
    <ligand>
        <name>sn-glycerol 3-phosphate</name>
        <dbReference type="ChEBI" id="CHEBI:57597"/>
    </ligand>
</feature>
<feature type="binding site" evidence="13">
    <location>
        <position position="269"/>
    </location>
    <ligand>
        <name>NADPH</name>
        <dbReference type="ChEBI" id="CHEBI:57783"/>
    </ligand>
</feature>
<evidence type="ECO:0000259" key="19">
    <source>
        <dbReference type="Pfam" id="PF07479"/>
    </source>
</evidence>
<evidence type="ECO:0000256" key="1">
    <source>
        <dbReference type="ARBA" id="ARBA00011009"/>
    </source>
</evidence>
<dbReference type="PRINTS" id="PR00077">
    <property type="entry name" value="GPDHDRGNASE"/>
</dbReference>
<dbReference type="InterPro" id="IPR006109">
    <property type="entry name" value="G3P_DH_NAD-dep_C"/>
</dbReference>
<protein>
    <recommendedName>
        <fullName evidence="11 13">Glycerol-3-phosphate dehydrogenase [NAD(P)+]</fullName>
        <ecNumber evidence="10 13">1.1.1.94</ecNumber>
    </recommendedName>
    <alternativeName>
        <fullName evidence="13">NAD(P)(+)-dependent glycerol-3-phosphate dehydrogenase</fullName>
    </alternativeName>
    <alternativeName>
        <fullName evidence="12 13">NAD(P)H-dependent dihydroxyacetone-phosphate reductase</fullName>
    </alternativeName>
</protein>
<dbReference type="InterPro" id="IPR011128">
    <property type="entry name" value="G3P_DH_NAD-dep_N"/>
</dbReference>
<evidence type="ECO:0000256" key="2">
    <source>
        <dbReference type="ARBA" id="ARBA00022516"/>
    </source>
</evidence>
<feature type="domain" description="Glycerol-3-phosphate dehydrogenase NAD-dependent N-terminal" evidence="18">
    <location>
        <begin position="18"/>
        <end position="174"/>
    </location>
</feature>
<feature type="binding site" evidence="13">
    <location>
        <position position="296"/>
    </location>
    <ligand>
        <name>NADPH</name>
        <dbReference type="ChEBI" id="CHEBI:57783"/>
    </ligand>
</feature>
<evidence type="ECO:0000256" key="7">
    <source>
        <dbReference type="ARBA" id="ARBA00023209"/>
    </source>
</evidence>
<dbReference type="AlphaFoldDB" id="A0A1G9FA08"/>
<evidence type="ECO:0000256" key="9">
    <source>
        <dbReference type="ARBA" id="ARBA00052716"/>
    </source>
</evidence>
<feature type="binding site" evidence="13">
    <location>
        <position position="258"/>
    </location>
    <ligand>
        <name>sn-glycerol 3-phosphate</name>
        <dbReference type="ChEBI" id="CHEBI:57597"/>
    </ligand>
</feature>
<evidence type="ECO:0000256" key="8">
    <source>
        <dbReference type="ARBA" id="ARBA00023264"/>
    </source>
</evidence>
<evidence type="ECO:0000256" key="10">
    <source>
        <dbReference type="ARBA" id="ARBA00066687"/>
    </source>
</evidence>
<evidence type="ECO:0000256" key="17">
    <source>
        <dbReference type="RuleBase" id="RU000437"/>
    </source>
</evidence>
<feature type="binding site" evidence="13">
    <location>
        <position position="150"/>
    </location>
    <ligand>
        <name>sn-glycerol 3-phosphate</name>
        <dbReference type="ChEBI" id="CHEBI:57597"/>
    </ligand>
</feature>
<dbReference type="GO" id="GO:0046167">
    <property type="term" value="P:glycerol-3-phosphate biosynthetic process"/>
    <property type="evidence" value="ECO:0007669"/>
    <property type="project" value="UniProtKB-UniRule"/>
</dbReference>
<dbReference type="PANTHER" id="PTHR11728:SF1">
    <property type="entry name" value="GLYCEROL-3-PHOSPHATE DEHYDROGENASE [NAD(+)] 2, CHLOROPLASTIC"/>
    <property type="match status" value="1"/>
</dbReference>
<dbReference type="GO" id="GO:0006650">
    <property type="term" value="P:glycerophospholipid metabolic process"/>
    <property type="evidence" value="ECO:0007669"/>
    <property type="project" value="UniProtKB-UniRule"/>
</dbReference>
<proteinExistence type="inferred from homology"/>
<dbReference type="Pfam" id="PF07479">
    <property type="entry name" value="NAD_Gly3P_dh_C"/>
    <property type="match status" value="1"/>
</dbReference>
<feature type="binding site" evidence="13">
    <location>
        <position position="120"/>
    </location>
    <ligand>
        <name>NADPH</name>
        <dbReference type="ChEBI" id="CHEBI:57783"/>
    </ligand>
</feature>
<dbReference type="PROSITE" id="PS00957">
    <property type="entry name" value="NAD_G3PDH"/>
    <property type="match status" value="1"/>
</dbReference>
<sequence length="346" mass="35990">MSETAVSEPEGGAALRRVAVLGAGSWGTAFAKVLADAGTEVRLWARRTHVAEEIERHRVNTEYLPRTPLPGGLRATDEAAEALHGADAVVLAVPSQTLRENLTGWQTLLPEGATLVSLAKGVELSTLKRMSQVIAEVADVSAARVAVVSGPNLAKEIADEQPTATVIACPDHERAVALQRACSTGYFRPYTNTDIVGVEVAGACKNVIALACGVASGLGYGSNTMSTLITRGIAETTRLGTALGAEPMTFAGLAGMGDLVATCVSPLSRNRTFGERLGQGDSVAEAQRAAHGQVAEGVKSCRSLCELAVANGVEMPIAEVVHRVCHEGLDPVPAAAELLGRDRKPE</sequence>
<evidence type="ECO:0000256" key="15">
    <source>
        <dbReference type="PIRSR" id="PIRSR000114-2"/>
    </source>
</evidence>
<feature type="binding site" evidence="15">
    <location>
        <position position="120"/>
    </location>
    <ligand>
        <name>substrate</name>
    </ligand>
</feature>
<dbReference type="SUPFAM" id="SSF48179">
    <property type="entry name" value="6-phosphogluconate dehydrogenase C-terminal domain-like"/>
    <property type="match status" value="1"/>
</dbReference>
<comment type="catalytic activity">
    <reaction evidence="13">
        <text>sn-glycerol 3-phosphate + NAD(+) = dihydroxyacetone phosphate + NADH + H(+)</text>
        <dbReference type="Rhea" id="RHEA:11092"/>
        <dbReference type="ChEBI" id="CHEBI:15378"/>
        <dbReference type="ChEBI" id="CHEBI:57540"/>
        <dbReference type="ChEBI" id="CHEBI:57597"/>
        <dbReference type="ChEBI" id="CHEBI:57642"/>
        <dbReference type="ChEBI" id="CHEBI:57945"/>
        <dbReference type="EC" id="1.1.1.94"/>
    </reaction>
</comment>
<feature type="binding site" evidence="16">
    <location>
        <begin position="22"/>
        <end position="27"/>
    </location>
    <ligand>
        <name>NAD(+)</name>
        <dbReference type="ChEBI" id="CHEBI:57540"/>
    </ligand>
</feature>
<evidence type="ECO:0000256" key="5">
    <source>
        <dbReference type="ARBA" id="ARBA00023027"/>
    </source>
</evidence>
<comment type="pathway">
    <text evidence="13">Membrane lipid metabolism; glycerophospholipid metabolism.</text>
</comment>
<feature type="binding site" evidence="13">
    <location>
        <position position="46"/>
    </location>
    <ligand>
        <name>NADPH</name>
        <dbReference type="ChEBI" id="CHEBI:57783"/>
    </ligand>
</feature>
<accession>A0A1G9FA08</accession>
<dbReference type="NCBIfam" id="NF000940">
    <property type="entry name" value="PRK00094.1-2"/>
    <property type="match status" value="1"/>
</dbReference>
<dbReference type="RefSeq" id="WP_092632153.1">
    <property type="nucleotide sequence ID" value="NZ_FNFM01000014.1"/>
</dbReference>
<dbReference type="InterPro" id="IPR006168">
    <property type="entry name" value="G3P_DH_NAD-dep"/>
</dbReference>
<dbReference type="Proteomes" id="UP000199213">
    <property type="component" value="Unassembled WGS sequence"/>
</dbReference>
<organism evidence="20 21">
    <name type="scientific">Actinopolyspora mzabensis</name>
    <dbReference type="NCBI Taxonomy" id="995066"/>
    <lineage>
        <taxon>Bacteria</taxon>
        <taxon>Bacillati</taxon>
        <taxon>Actinomycetota</taxon>
        <taxon>Actinomycetes</taxon>
        <taxon>Actinopolysporales</taxon>
        <taxon>Actinopolysporaceae</taxon>
        <taxon>Actinopolyspora</taxon>
    </lineage>
</organism>
<keyword evidence="5 13" id="KW-0520">NAD</keyword>
<feature type="binding site" evidence="13">
    <location>
        <position position="47"/>
    </location>
    <ligand>
        <name>NADPH</name>
        <dbReference type="ChEBI" id="CHEBI:57783"/>
    </ligand>
</feature>
<feature type="binding site" evidence="15">
    <location>
        <begin position="269"/>
        <end position="270"/>
    </location>
    <ligand>
        <name>substrate</name>
    </ligand>
</feature>
<feature type="binding site" evidence="13">
    <location>
        <position position="26"/>
    </location>
    <ligand>
        <name>NADPH</name>
        <dbReference type="ChEBI" id="CHEBI:57783"/>
    </ligand>
</feature>
<evidence type="ECO:0000313" key="20">
    <source>
        <dbReference type="EMBL" id="SDK85190.1"/>
    </source>
</evidence>
<name>A0A1G9FA08_ACTMZ</name>
<gene>
    <name evidence="13" type="primary">gpsA</name>
    <name evidence="20" type="ORF">SAMN04487820_11466</name>
</gene>
<dbReference type="InterPro" id="IPR013328">
    <property type="entry name" value="6PGD_dom2"/>
</dbReference>
<dbReference type="FunFam" id="3.40.50.720:FF:000019">
    <property type="entry name" value="Glycerol-3-phosphate dehydrogenase [NAD(P)+]"/>
    <property type="match status" value="1"/>
</dbReference>
<dbReference type="GO" id="GO:0005975">
    <property type="term" value="P:carbohydrate metabolic process"/>
    <property type="evidence" value="ECO:0007669"/>
    <property type="project" value="InterPro"/>
</dbReference>
<comment type="subcellular location">
    <subcellularLocation>
        <location evidence="13">Cytoplasm</location>
    </subcellularLocation>
</comment>
<feature type="active site" description="Proton acceptor" evidence="13 14">
    <location>
        <position position="205"/>
    </location>
</feature>
<dbReference type="GO" id="GO:0008654">
    <property type="term" value="P:phospholipid biosynthetic process"/>
    <property type="evidence" value="ECO:0007669"/>
    <property type="project" value="UniProtKB-KW"/>
</dbReference>
<feature type="binding site" evidence="13">
    <location>
        <position position="269"/>
    </location>
    <ligand>
        <name>sn-glycerol 3-phosphate</name>
        <dbReference type="ChEBI" id="CHEBI:57597"/>
    </ligand>
</feature>
<feature type="binding site" evidence="13">
    <location>
        <position position="205"/>
    </location>
    <ligand>
        <name>sn-glycerol 3-phosphate</name>
        <dbReference type="ChEBI" id="CHEBI:57597"/>
    </ligand>
</feature>
<dbReference type="GO" id="GO:0005829">
    <property type="term" value="C:cytosol"/>
    <property type="evidence" value="ECO:0007669"/>
    <property type="project" value="TreeGrafter"/>
</dbReference>
<keyword evidence="4 13" id="KW-0560">Oxidoreductase</keyword>
<dbReference type="OrthoDB" id="9812273at2"/>
<dbReference type="FunFam" id="1.10.1040.10:FF:000001">
    <property type="entry name" value="Glycerol-3-phosphate dehydrogenase [NAD(P)+]"/>
    <property type="match status" value="1"/>
</dbReference>
<dbReference type="NCBIfam" id="NF000942">
    <property type="entry name" value="PRK00094.1-4"/>
    <property type="match status" value="1"/>
</dbReference>
<evidence type="ECO:0000313" key="21">
    <source>
        <dbReference type="Proteomes" id="UP000199213"/>
    </source>
</evidence>
<evidence type="ECO:0000256" key="16">
    <source>
        <dbReference type="PIRSR" id="PIRSR000114-3"/>
    </source>
</evidence>
<keyword evidence="8 13" id="KW-1208">Phospholipid metabolism</keyword>
<feature type="binding site" evidence="16">
    <location>
        <position position="154"/>
    </location>
    <ligand>
        <name>NAD(+)</name>
        <dbReference type="ChEBI" id="CHEBI:57540"/>
    </ligand>
</feature>
<keyword evidence="3 13" id="KW-0521">NADP</keyword>
<dbReference type="EC" id="1.1.1.94" evidence="10 13"/>
<dbReference type="Gene3D" id="3.40.50.720">
    <property type="entry name" value="NAD(P)-binding Rossmann-like Domain"/>
    <property type="match status" value="1"/>
</dbReference>
<dbReference type="PIRSF" id="PIRSF000114">
    <property type="entry name" value="Glycerol-3-P_dh"/>
    <property type="match status" value="1"/>
</dbReference>
<dbReference type="InterPro" id="IPR036291">
    <property type="entry name" value="NAD(P)-bd_dom_sf"/>
</dbReference>
<comment type="caution">
    <text evidence="13">Lacks conserved residue(s) required for the propagation of feature annotation.</text>
</comment>
<keyword evidence="6 13" id="KW-0443">Lipid metabolism</keyword>
<dbReference type="PANTHER" id="PTHR11728">
    <property type="entry name" value="GLYCEROL-3-PHOSPHATE DEHYDROGENASE"/>
    <property type="match status" value="1"/>
</dbReference>
<dbReference type="Pfam" id="PF01210">
    <property type="entry name" value="NAD_Gly3P_dh_N"/>
    <property type="match status" value="1"/>
</dbReference>
<feature type="binding site" evidence="13">
    <location>
        <position position="25"/>
    </location>
    <ligand>
        <name>NADPH</name>
        <dbReference type="ChEBI" id="CHEBI:57783"/>
    </ligand>
</feature>
<dbReference type="UniPathway" id="UPA00940"/>
<dbReference type="Gene3D" id="1.10.1040.10">
    <property type="entry name" value="N-(1-d-carboxylethyl)-l-norvaline Dehydrogenase, domain 2"/>
    <property type="match status" value="1"/>
</dbReference>
<feature type="binding site" evidence="13">
    <location>
        <position position="63"/>
    </location>
    <ligand>
        <name>NADPH</name>
        <dbReference type="ChEBI" id="CHEBI:57783"/>
    </ligand>
</feature>
<dbReference type="GO" id="GO:0141153">
    <property type="term" value="F:glycerol-3-phosphate dehydrogenase (NADP+) activity"/>
    <property type="evidence" value="ECO:0007669"/>
    <property type="project" value="RHEA"/>
</dbReference>